<evidence type="ECO:0000313" key="1">
    <source>
        <dbReference type="EMBL" id="MFC3154568.1"/>
    </source>
</evidence>
<name>A0ABV7HPD9_9GAMM</name>
<dbReference type="EMBL" id="JBHRTL010000004">
    <property type="protein sequence ID" value="MFC3154568.1"/>
    <property type="molecule type" value="Genomic_DNA"/>
</dbReference>
<evidence type="ECO:0000313" key="2">
    <source>
        <dbReference type="Proteomes" id="UP001595548"/>
    </source>
</evidence>
<organism evidence="1 2">
    <name type="scientific">Gilvimarinus japonicus</name>
    <dbReference type="NCBI Taxonomy" id="1796469"/>
    <lineage>
        <taxon>Bacteria</taxon>
        <taxon>Pseudomonadati</taxon>
        <taxon>Pseudomonadota</taxon>
        <taxon>Gammaproteobacteria</taxon>
        <taxon>Cellvibrionales</taxon>
        <taxon>Cellvibrionaceae</taxon>
        <taxon>Gilvimarinus</taxon>
    </lineage>
</organism>
<dbReference type="Gene3D" id="3.30.420.40">
    <property type="match status" value="1"/>
</dbReference>
<comment type="caution">
    <text evidence="1">The sequence shown here is derived from an EMBL/GenBank/DDBJ whole genome shotgun (WGS) entry which is preliminary data.</text>
</comment>
<gene>
    <name evidence="1" type="ORF">ACFOEB_05080</name>
</gene>
<protein>
    <submittedName>
        <fullName evidence="1">Rod shape-determining protein MreB</fullName>
    </submittedName>
</protein>
<accession>A0ABV7HPD9</accession>
<dbReference type="Proteomes" id="UP001595548">
    <property type="component" value="Unassembled WGS sequence"/>
</dbReference>
<sequence length="133" mass="15142">MYDEEPLMAIKSDKKGQPIVVEIGSKVKTLGDLERDKVVNPFSHPRLLVHDFVVAEKIIQHAISQLHQSKWIAPSPRVIFQPMEKLEGGVTGIEERLYRELCLGAGAREVLLYIGDPLSMYNLDFDVFKREHS</sequence>
<dbReference type="RefSeq" id="WP_382414874.1">
    <property type="nucleotide sequence ID" value="NZ_AP031500.1"/>
</dbReference>
<keyword evidence="2" id="KW-1185">Reference proteome</keyword>
<reference evidence="2" key="1">
    <citation type="journal article" date="2019" name="Int. J. Syst. Evol. Microbiol.">
        <title>The Global Catalogue of Microorganisms (GCM) 10K type strain sequencing project: providing services to taxonomists for standard genome sequencing and annotation.</title>
        <authorList>
            <consortium name="The Broad Institute Genomics Platform"/>
            <consortium name="The Broad Institute Genome Sequencing Center for Infectious Disease"/>
            <person name="Wu L."/>
            <person name="Ma J."/>
        </authorList>
    </citation>
    <scope>NUCLEOTIDE SEQUENCE [LARGE SCALE GENOMIC DNA]</scope>
    <source>
        <strain evidence="2">KCTC 52141</strain>
    </source>
</reference>
<proteinExistence type="predicted"/>